<dbReference type="InterPro" id="IPR042230">
    <property type="entry name" value="CusF_sf"/>
</dbReference>
<evidence type="ECO:0000313" key="2">
    <source>
        <dbReference type="Proteomes" id="UP001279660"/>
    </source>
</evidence>
<reference evidence="1 2" key="1">
    <citation type="submission" date="2023-11" db="EMBL/GenBank/DDBJ databases">
        <title>MicrobeMod: A computational toolkit for identifying prokaryotic methylation and restriction-modification with nanopore sequencing.</title>
        <authorList>
            <person name="Crits-Christoph A."/>
            <person name="Kang S.C."/>
            <person name="Lee H."/>
            <person name="Ostrov N."/>
        </authorList>
    </citation>
    <scope>NUCLEOTIDE SEQUENCE [LARGE SCALE GENOMIC DNA]</scope>
    <source>
        <strain evidence="1 2">ATCC 14820</strain>
    </source>
</reference>
<name>A0ABU4PKB4_9SPHN</name>
<sequence length="78" mass="8080">MAGMDKKAPAVTTGQGVDVITAIDTKANKLTIQHRPILAVGWPAMTMAFKGHSADTVRACDVGDQVGCPLITTLSATN</sequence>
<keyword evidence="2" id="KW-1185">Reference proteome</keyword>
<gene>
    <name evidence="1" type="ORF">SIL82_02790</name>
</gene>
<dbReference type="EMBL" id="JAWXXV010000001">
    <property type="protein sequence ID" value="MDX5983174.1"/>
    <property type="molecule type" value="Genomic_DNA"/>
</dbReference>
<comment type="caution">
    <text evidence="1">The sequence shown here is derived from an EMBL/GenBank/DDBJ whole genome shotgun (WGS) entry which is preliminary data.</text>
</comment>
<dbReference type="Gene3D" id="2.40.50.320">
    <property type="entry name" value="Copper binding periplasmic protein CusF"/>
    <property type="match status" value="1"/>
</dbReference>
<accession>A0ABU4PKB4</accession>
<organism evidence="1 2">
    <name type="scientific">Sphingomonas echinoides</name>
    <dbReference type="NCBI Taxonomy" id="59803"/>
    <lineage>
        <taxon>Bacteria</taxon>
        <taxon>Pseudomonadati</taxon>
        <taxon>Pseudomonadota</taxon>
        <taxon>Alphaproteobacteria</taxon>
        <taxon>Sphingomonadales</taxon>
        <taxon>Sphingomonadaceae</taxon>
        <taxon>Sphingomonas</taxon>
    </lineage>
</organism>
<dbReference type="Pfam" id="PF11604">
    <property type="entry name" value="CusF_Ec"/>
    <property type="match status" value="1"/>
</dbReference>
<dbReference type="RefSeq" id="WP_010405563.1">
    <property type="nucleotide sequence ID" value="NZ_JAWXXV010000001.1"/>
</dbReference>
<evidence type="ECO:0000313" key="1">
    <source>
        <dbReference type="EMBL" id="MDX5983174.1"/>
    </source>
</evidence>
<protein>
    <submittedName>
        <fullName evidence="1">Copper-binding protein</fullName>
    </submittedName>
</protein>
<dbReference type="InterPro" id="IPR021647">
    <property type="entry name" value="CusF_Ec"/>
</dbReference>
<dbReference type="Proteomes" id="UP001279660">
    <property type="component" value="Unassembled WGS sequence"/>
</dbReference>
<proteinExistence type="predicted"/>